<accession>A0A840Y366</accession>
<dbReference type="EMBL" id="JACIJD010000015">
    <property type="protein sequence ID" value="MBB5695175.1"/>
    <property type="molecule type" value="Genomic_DNA"/>
</dbReference>
<evidence type="ECO:0000313" key="1">
    <source>
        <dbReference type="EMBL" id="MBB5695175.1"/>
    </source>
</evidence>
<dbReference type="PROSITE" id="PS51257">
    <property type="entry name" value="PROKAR_LIPOPROTEIN"/>
    <property type="match status" value="1"/>
</dbReference>
<organism evidence="1 2">
    <name type="scientific">Muricoccus pecuniae</name>
    <dbReference type="NCBI Taxonomy" id="693023"/>
    <lineage>
        <taxon>Bacteria</taxon>
        <taxon>Pseudomonadati</taxon>
        <taxon>Pseudomonadota</taxon>
        <taxon>Alphaproteobacteria</taxon>
        <taxon>Acetobacterales</taxon>
        <taxon>Roseomonadaceae</taxon>
        <taxon>Muricoccus</taxon>
    </lineage>
</organism>
<gene>
    <name evidence="1" type="ORF">FHS87_003230</name>
</gene>
<protein>
    <submittedName>
        <fullName evidence="1">Uncharacterized protein</fullName>
    </submittedName>
</protein>
<keyword evidence="2" id="KW-1185">Reference proteome</keyword>
<name>A0A840Y366_9PROT</name>
<dbReference type="RefSeq" id="WP_184520387.1">
    <property type="nucleotide sequence ID" value="NZ_JACIJD010000015.1"/>
</dbReference>
<sequence>MEKTRHPICRPRRGTGHAARAAALLLLLAGCAGVGPQRLNTDQMGYAAALGDGQKQQMLLNMVRLRYADVPTFLTTSQIISGYTLQSTGQVGLNAYPNANPGNYATLSGTVEYTSRPTFTFTPVTGERFAQSYLRPLAAAELLSLAQSGAPIDLLFRLGVQSVNGLVNGAASGGEMRAASGGFEALMAALREVQAAGTVSLRFERMPSGNRVYLMLDGEEPRARAALRDIRRILRADASAREFEVVYGRQSGRPGQIAVLTRSVLQIFYELGAGIDVPRASIRRGDTVPAAPGGLIAVHQGADEPRDAFAAVNYRNRWYWIDAGDYASKSAFAFAYVLQILAESGQGQPTPVVTIPAQ</sequence>
<comment type="caution">
    <text evidence="1">The sequence shown here is derived from an EMBL/GenBank/DDBJ whole genome shotgun (WGS) entry which is preliminary data.</text>
</comment>
<reference evidence="1 2" key="1">
    <citation type="submission" date="2020-08" db="EMBL/GenBank/DDBJ databases">
        <title>Genomic Encyclopedia of Type Strains, Phase IV (KMG-IV): sequencing the most valuable type-strain genomes for metagenomic binning, comparative biology and taxonomic classification.</title>
        <authorList>
            <person name="Goeker M."/>
        </authorList>
    </citation>
    <scope>NUCLEOTIDE SEQUENCE [LARGE SCALE GENOMIC DNA]</scope>
    <source>
        <strain evidence="1 2">DSM 25622</strain>
    </source>
</reference>
<proteinExistence type="predicted"/>
<evidence type="ECO:0000313" key="2">
    <source>
        <dbReference type="Proteomes" id="UP000580654"/>
    </source>
</evidence>
<dbReference type="Proteomes" id="UP000580654">
    <property type="component" value="Unassembled WGS sequence"/>
</dbReference>
<dbReference type="AlphaFoldDB" id="A0A840Y366"/>